<evidence type="ECO:0000313" key="2">
    <source>
        <dbReference type="Proteomes" id="UP000326924"/>
    </source>
</evidence>
<proteinExistence type="predicted"/>
<evidence type="ECO:0000313" key="1">
    <source>
        <dbReference type="EMBL" id="KAA8910167.1"/>
    </source>
</evidence>
<comment type="caution">
    <text evidence="1">The sequence shown here is derived from an EMBL/GenBank/DDBJ whole genome shotgun (WGS) entry which is preliminary data.</text>
</comment>
<dbReference type="AlphaFoldDB" id="A0A5J5F234"/>
<accession>A0A5J5F234</accession>
<protein>
    <submittedName>
        <fullName evidence="1">Uncharacterized protein</fullName>
    </submittedName>
</protein>
<sequence length="51" mass="5696">MAKITILDSGKIVGFQIKETAEDGEKAKKVFLRMPLPPEISREEVEIPAKI</sequence>
<name>A0A5J5F234_9PEZI</name>
<dbReference type="Proteomes" id="UP000326924">
    <property type="component" value="Unassembled WGS sequence"/>
</dbReference>
<dbReference type="InParanoid" id="A0A5J5F234"/>
<organism evidence="1 2">
    <name type="scientific">Sphaerosporella brunnea</name>
    <dbReference type="NCBI Taxonomy" id="1250544"/>
    <lineage>
        <taxon>Eukaryota</taxon>
        <taxon>Fungi</taxon>
        <taxon>Dikarya</taxon>
        <taxon>Ascomycota</taxon>
        <taxon>Pezizomycotina</taxon>
        <taxon>Pezizomycetes</taxon>
        <taxon>Pezizales</taxon>
        <taxon>Pyronemataceae</taxon>
        <taxon>Sphaerosporella</taxon>
    </lineage>
</organism>
<dbReference type="EMBL" id="VXIS01000049">
    <property type="protein sequence ID" value="KAA8910167.1"/>
    <property type="molecule type" value="Genomic_DNA"/>
</dbReference>
<reference evidence="1 2" key="1">
    <citation type="submission" date="2019-09" db="EMBL/GenBank/DDBJ databases">
        <title>Draft genome of the ectomycorrhizal ascomycete Sphaerosporella brunnea.</title>
        <authorList>
            <consortium name="DOE Joint Genome Institute"/>
            <person name="Benucci G.M."/>
            <person name="Marozzi G."/>
            <person name="Antonielli L."/>
            <person name="Sanchez S."/>
            <person name="Marco P."/>
            <person name="Wang X."/>
            <person name="Falini L.B."/>
            <person name="Barry K."/>
            <person name="Haridas S."/>
            <person name="Lipzen A."/>
            <person name="Labutti K."/>
            <person name="Grigoriev I.V."/>
            <person name="Murat C."/>
            <person name="Martin F."/>
            <person name="Albertini E."/>
            <person name="Donnini D."/>
            <person name="Bonito G."/>
        </authorList>
    </citation>
    <scope>NUCLEOTIDE SEQUENCE [LARGE SCALE GENOMIC DNA]</scope>
    <source>
        <strain evidence="1 2">Sb_GMNB300</strain>
    </source>
</reference>
<gene>
    <name evidence="1" type="ORF">FN846DRAFT_905171</name>
</gene>
<keyword evidence="2" id="KW-1185">Reference proteome</keyword>